<dbReference type="InterPro" id="IPR001106">
    <property type="entry name" value="Aromatic_Lyase"/>
</dbReference>
<dbReference type="InterPro" id="IPR008948">
    <property type="entry name" value="L-Aspartase-like"/>
</dbReference>
<evidence type="ECO:0000256" key="1">
    <source>
        <dbReference type="ARBA" id="ARBA00002235"/>
    </source>
</evidence>
<dbReference type="InterPro" id="IPR024083">
    <property type="entry name" value="Fumarase/histidase_N"/>
</dbReference>
<dbReference type="EC" id="4.3.1.24" evidence="4"/>
<dbReference type="Gene3D" id="1.10.275.10">
    <property type="entry name" value="Fumarase/aspartase (N-terminal domain)"/>
    <property type="match status" value="1"/>
</dbReference>
<comment type="subunit">
    <text evidence="3">Homotetramer.</text>
</comment>
<proteinExistence type="inferred from homology"/>
<dbReference type="GO" id="GO:0045548">
    <property type="term" value="F:phenylalanine ammonia-lyase activity"/>
    <property type="evidence" value="ECO:0007669"/>
    <property type="project" value="UniProtKB-EC"/>
</dbReference>
<dbReference type="PANTHER" id="PTHR10362">
    <property type="entry name" value="HISTIDINE AMMONIA-LYASE"/>
    <property type="match status" value="1"/>
</dbReference>
<organism evidence="6 7">
    <name type="scientific">Olea europaea subsp. europaea</name>
    <dbReference type="NCBI Taxonomy" id="158383"/>
    <lineage>
        <taxon>Eukaryota</taxon>
        <taxon>Viridiplantae</taxon>
        <taxon>Streptophyta</taxon>
        <taxon>Embryophyta</taxon>
        <taxon>Tracheophyta</taxon>
        <taxon>Spermatophyta</taxon>
        <taxon>Magnoliopsida</taxon>
        <taxon>eudicotyledons</taxon>
        <taxon>Gunneridae</taxon>
        <taxon>Pentapetalae</taxon>
        <taxon>asterids</taxon>
        <taxon>lamiids</taxon>
        <taxon>Lamiales</taxon>
        <taxon>Oleaceae</taxon>
        <taxon>Oleeae</taxon>
        <taxon>Olea</taxon>
    </lineage>
</organism>
<evidence type="ECO:0000313" key="6">
    <source>
        <dbReference type="EMBL" id="CAA2984069.1"/>
    </source>
</evidence>
<dbReference type="EMBL" id="CACTIH010003752">
    <property type="protein sequence ID" value="CAA2984069.1"/>
    <property type="molecule type" value="Genomic_DNA"/>
</dbReference>
<dbReference type="OrthoDB" id="10051290at2759"/>
<evidence type="ECO:0000256" key="2">
    <source>
        <dbReference type="ARBA" id="ARBA00007238"/>
    </source>
</evidence>
<evidence type="ECO:0000313" key="7">
    <source>
        <dbReference type="Proteomes" id="UP000594638"/>
    </source>
</evidence>
<accession>A0A8S0RYB1</accession>
<gene>
    <name evidence="6" type="ORF">OLEA9_A064227</name>
</gene>
<evidence type="ECO:0000256" key="3">
    <source>
        <dbReference type="ARBA" id="ARBA00011881"/>
    </source>
</evidence>
<keyword evidence="7" id="KW-1185">Reference proteome</keyword>
<dbReference type="GO" id="GO:0006559">
    <property type="term" value="P:L-phenylalanine catabolic process"/>
    <property type="evidence" value="ECO:0007669"/>
    <property type="project" value="UniProtKB-KW"/>
</dbReference>
<dbReference type="Pfam" id="PF00221">
    <property type="entry name" value="Lyase_aromatic"/>
    <property type="match status" value="1"/>
</dbReference>
<dbReference type="AlphaFoldDB" id="A0A8S0RYB1"/>
<reference evidence="6 7" key="1">
    <citation type="submission" date="2019-12" db="EMBL/GenBank/DDBJ databases">
        <authorList>
            <person name="Alioto T."/>
            <person name="Alioto T."/>
            <person name="Gomez Garrido J."/>
        </authorList>
    </citation>
    <scope>NUCLEOTIDE SEQUENCE [LARGE SCALE GENOMIC DNA]</scope>
</reference>
<dbReference type="Proteomes" id="UP000594638">
    <property type="component" value="Unassembled WGS sequence"/>
</dbReference>
<keyword evidence="5" id="KW-0585">Phenylalanine catabolism</keyword>
<evidence type="ECO:0000256" key="4">
    <source>
        <dbReference type="ARBA" id="ARBA00012139"/>
    </source>
</evidence>
<sequence>MELSLLIKQERATRVLTVSGFERDGSPLPTLRFSPTRGEREADMVDAFTILMQYIDYNTLKYIKDMNEYGAKNMVASIALTKEVMLEFLRMEQSLVSGDLVLLSYIAGMLIGWPNFKAAGPTGETLNAEEAFKLVCVDLSIFELQPKEGLALVNFLLFEMNILQVLAWGKCVIQRQKVYRIVDLLGYGFCL</sequence>
<name>A0A8S0RYB1_OLEEU</name>
<comment type="similarity">
    <text evidence="2">Belongs to the PAL/histidase family.</text>
</comment>
<dbReference type="Gramene" id="OE9A064227T1">
    <property type="protein sequence ID" value="OE9A064227C1"/>
    <property type="gene ID" value="OE9A064227"/>
</dbReference>
<protein>
    <recommendedName>
        <fullName evidence="4">phenylalanine ammonia-lyase</fullName>
        <ecNumber evidence="4">4.3.1.24</ecNumber>
    </recommendedName>
</protein>
<comment type="caution">
    <text evidence="6">The sequence shown here is derived from an EMBL/GenBank/DDBJ whole genome shotgun (WGS) entry which is preliminary data.</text>
</comment>
<dbReference type="SUPFAM" id="SSF48557">
    <property type="entry name" value="L-aspartase-like"/>
    <property type="match status" value="1"/>
</dbReference>
<evidence type="ECO:0000256" key="5">
    <source>
        <dbReference type="ARBA" id="ARBA00023232"/>
    </source>
</evidence>
<comment type="function">
    <text evidence="1">This is a key enzyme of plant metabolism catalyzing the first reaction in the biosynthesis from L-phenylalanine of a wide variety of natural products based on the phenylpropane skeleton.</text>
</comment>